<comment type="caution">
    <text evidence="15">The sequence shown here is derived from an EMBL/GenBank/DDBJ whole genome shotgun (WGS) entry which is preliminary data.</text>
</comment>
<gene>
    <name evidence="15" type="ORF">GCM10011419_19180</name>
</gene>
<keyword evidence="7 10" id="KW-0472">Membrane</keyword>
<evidence type="ECO:0000256" key="2">
    <source>
        <dbReference type="ARBA" id="ARBA00009810"/>
    </source>
</evidence>
<evidence type="ECO:0008006" key="17">
    <source>
        <dbReference type="Google" id="ProtNLM"/>
    </source>
</evidence>
<evidence type="ECO:0000256" key="11">
    <source>
        <dbReference type="RuleBase" id="RU003357"/>
    </source>
</evidence>
<dbReference type="SUPFAM" id="SSF56935">
    <property type="entry name" value="Porins"/>
    <property type="match status" value="1"/>
</dbReference>
<protein>
    <recommendedName>
        <fullName evidence="17">TonB-dependent receptor</fullName>
    </recommendedName>
</protein>
<keyword evidence="6 11" id="KW-0798">TonB box</keyword>
<keyword evidence="3 10" id="KW-0813">Transport</keyword>
<evidence type="ECO:0000256" key="10">
    <source>
        <dbReference type="PROSITE-ProRule" id="PRU01360"/>
    </source>
</evidence>
<dbReference type="Pfam" id="PF07715">
    <property type="entry name" value="Plug"/>
    <property type="match status" value="1"/>
</dbReference>
<keyword evidence="16" id="KW-1185">Reference proteome</keyword>
<feature type="chain" id="PRO_5045276485" description="TonB-dependent receptor" evidence="12">
    <location>
        <begin position="27"/>
        <end position="1126"/>
    </location>
</feature>
<comment type="similarity">
    <text evidence="2 10 11">Belongs to the TonB-dependent receptor family.</text>
</comment>
<evidence type="ECO:0000259" key="13">
    <source>
        <dbReference type="Pfam" id="PF00593"/>
    </source>
</evidence>
<evidence type="ECO:0000256" key="12">
    <source>
        <dbReference type="SAM" id="SignalP"/>
    </source>
</evidence>
<evidence type="ECO:0000256" key="7">
    <source>
        <dbReference type="ARBA" id="ARBA00023136"/>
    </source>
</evidence>
<keyword evidence="4 10" id="KW-1134">Transmembrane beta strand</keyword>
<keyword evidence="9 10" id="KW-0998">Cell outer membrane</keyword>
<evidence type="ECO:0000313" key="16">
    <source>
        <dbReference type="Proteomes" id="UP000662678"/>
    </source>
</evidence>
<feature type="signal peptide" evidence="12">
    <location>
        <begin position="1"/>
        <end position="26"/>
    </location>
</feature>
<feature type="domain" description="TonB-dependent receptor plug" evidence="14">
    <location>
        <begin position="71"/>
        <end position="175"/>
    </location>
</feature>
<evidence type="ECO:0000256" key="4">
    <source>
        <dbReference type="ARBA" id="ARBA00022452"/>
    </source>
</evidence>
<evidence type="ECO:0000256" key="1">
    <source>
        <dbReference type="ARBA" id="ARBA00004571"/>
    </source>
</evidence>
<proteinExistence type="inferred from homology"/>
<dbReference type="PANTHER" id="PTHR30069:SF41">
    <property type="entry name" value="HEME_HEMOPEXIN UTILIZATION PROTEIN C"/>
    <property type="match status" value="1"/>
</dbReference>
<dbReference type="Proteomes" id="UP000662678">
    <property type="component" value="Unassembled WGS sequence"/>
</dbReference>
<dbReference type="EMBL" id="BMYP01000022">
    <property type="protein sequence ID" value="GHD77885.1"/>
    <property type="molecule type" value="Genomic_DNA"/>
</dbReference>
<keyword evidence="5 10" id="KW-0812">Transmembrane</keyword>
<evidence type="ECO:0000259" key="14">
    <source>
        <dbReference type="Pfam" id="PF07715"/>
    </source>
</evidence>
<evidence type="ECO:0000256" key="5">
    <source>
        <dbReference type="ARBA" id="ARBA00022692"/>
    </source>
</evidence>
<evidence type="ECO:0000313" key="15">
    <source>
        <dbReference type="EMBL" id="GHD77885.1"/>
    </source>
</evidence>
<keyword evidence="8" id="KW-0675">Receptor</keyword>
<comment type="subcellular location">
    <subcellularLocation>
        <location evidence="1 10">Cell outer membrane</location>
        <topology evidence="1 10">Multi-pass membrane protein</topology>
    </subcellularLocation>
</comment>
<name>A0ABQ3HEE5_9NEIS</name>
<dbReference type="PANTHER" id="PTHR30069">
    <property type="entry name" value="TONB-DEPENDENT OUTER MEMBRANE RECEPTOR"/>
    <property type="match status" value="1"/>
</dbReference>
<keyword evidence="12" id="KW-0732">Signal</keyword>
<dbReference type="PROSITE" id="PS52016">
    <property type="entry name" value="TONB_DEPENDENT_REC_3"/>
    <property type="match status" value="1"/>
</dbReference>
<dbReference type="Pfam" id="PF00593">
    <property type="entry name" value="TonB_dep_Rec_b-barrel"/>
    <property type="match status" value="1"/>
</dbReference>
<evidence type="ECO:0000256" key="8">
    <source>
        <dbReference type="ARBA" id="ARBA00023170"/>
    </source>
</evidence>
<reference evidence="16" key="1">
    <citation type="journal article" date="2019" name="Int. J. Syst. Evol. Microbiol.">
        <title>The Global Catalogue of Microorganisms (GCM) 10K type strain sequencing project: providing services to taxonomists for standard genome sequencing and annotation.</title>
        <authorList>
            <consortium name="The Broad Institute Genomics Platform"/>
            <consortium name="The Broad Institute Genome Sequencing Center for Infectious Disease"/>
            <person name="Wu L."/>
            <person name="Ma J."/>
        </authorList>
    </citation>
    <scope>NUCLEOTIDE SEQUENCE [LARGE SCALE GENOMIC DNA]</scope>
    <source>
        <strain evidence="16">KCTC 23713</strain>
    </source>
</reference>
<organism evidence="15 16">
    <name type="scientific">Vogesella fluminis</name>
    <dbReference type="NCBI Taxonomy" id="1069161"/>
    <lineage>
        <taxon>Bacteria</taxon>
        <taxon>Pseudomonadati</taxon>
        <taxon>Pseudomonadota</taxon>
        <taxon>Betaproteobacteria</taxon>
        <taxon>Neisseriales</taxon>
        <taxon>Chromobacteriaceae</taxon>
        <taxon>Vogesella</taxon>
    </lineage>
</organism>
<feature type="domain" description="TonB-dependent receptor-like beta-barrel" evidence="13">
    <location>
        <begin position="722"/>
        <end position="1097"/>
    </location>
</feature>
<sequence>MPFKPKKSALLISSLYLLSPLTLTQAAEPAAPAPGKTETARKAEVELPTVVVKGKRNTDAAAKKKVYEENITSTYIDREDLTRTQITSPADVLKGMNGVYSMDPRNGSSITPNVRGLSGEGRVPLTVDGTEQSTNVFLQVYGVGNRNYVDPAMFRSVEVEKGPSLSRGIKSGVGGAINVRTIEAGDIIPEGKNFGIEVNAEISGNSTKPQVDASSYFGRDYRSIPGAGLGSNYNVMVDQPVPNTKGKSSLLNLNDHSEMISIAGRNEVTDILFAYSQRDKGNYFAGKQGAERYTNNDAYAENSTAQYFPNLTKLYFPGNEVLSTASHTETTLLKNNWYLPNAHKIGLSVMRTDMEYGETNAGQSILSLGFAEALARNKNPIGQLVAEWPRSKLRLDTYKLSHEWKPEGSPWINLQANLWQTKANGVRHQTGNSPYFINKSAAMESYTKLIGDWRTCRTGSIADILTNNLPSGRPGQDCYFSPDLSLSMGATEPVEPDHDGTIIAGSAQWTRHERTGFDFSNQMRLASNLRLTVGGGLQREKLDERVSNMEISGWFFPGGQAFHYAAANYGPRSGERREATGTFNFEWEPTPWLSLSAGARYNRYSANDTGLAERRRQQIATAQATRLKTGVQLKYATLMTEAEWAKYKELANAMEDARSKINYDDPSVYKTWDVYADASGAKIPVRITLPTEDPAFKAAYQALADYAGQHNANPFPNIGQGYYGSWGGAGVTHGDGYRSFYTKATENGTDPDPYSSDKTAPYWQTTLVLPVVNGKVDSSKSPFANGELSLDQTASYTEGGQTGTFHKVIQASGTNNKGETLYTNITEAESWSAPDTQSGHAWSPVLSATLRPTLYGTVFLRHAQTTRFPSLFELASTSTNLEGVGMLGVSGASKPERSTNWEIGYAHDLTQFFPDLRMADARLSYFDTEIKDFIERDSHLAVIQYDKKKTSGIEFQSRFDSGRFFGSLGATYRRKQELCDKDYAYQFDMYRNRMPECMTGGFPDTLTATSLQPRYSVNLELGTRLLNEQLELGLRSTYHAKAQNKQMDDLLSKPYFKEIWTQNTMSQLYWHSVVLHDFYSRWRVRKDLDLSLKISNLTDRYYMDPMSKIAAPGPGRTLTVGMRARF</sequence>
<accession>A0ABQ3HEE5</accession>
<dbReference type="InterPro" id="IPR012910">
    <property type="entry name" value="Plug_dom"/>
</dbReference>
<dbReference type="InterPro" id="IPR000531">
    <property type="entry name" value="Beta-barrel_TonB"/>
</dbReference>
<evidence type="ECO:0000256" key="9">
    <source>
        <dbReference type="ARBA" id="ARBA00023237"/>
    </source>
</evidence>
<dbReference type="InterPro" id="IPR037066">
    <property type="entry name" value="Plug_dom_sf"/>
</dbReference>
<evidence type="ECO:0000256" key="3">
    <source>
        <dbReference type="ARBA" id="ARBA00022448"/>
    </source>
</evidence>
<dbReference type="Gene3D" id="2.40.170.20">
    <property type="entry name" value="TonB-dependent receptor, beta-barrel domain"/>
    <property type="match status" value="2"/>
</dbReference>
<dbReference type="InterPro" id="IPR036942">
    <property type="entry name" value="Beta-barrel_TonB_sf"/>
</dbReference>
<dbReference type="InterPro" id="IPR039426">
    <property type="entry name" value="TonB-dep_rcpt-like"/>
</dbReference>
<dbReference type="Gene3D" id="2.170.130.10">
    <property type="entry name" value="TonB-dependent receptor, plug domain"/>
    <property type="match status" value="1"/>
</dbReference>
<evidence type="ECO:0000256" key="6">
    <source>
        <dbReference type="ARBA" id="ARBA00023077"/>
    </source>
</evidence>